<accession>A0A1Y2DSM8</accession>
<evidence type="ECO:0000313" key="1">
    <source>
        <dbReference type="EMBL" id="ORY62272.1"/>
    </source>
</evidence>
<comment type="caution">
    <text evidence="1">The sequence shown here is derived from an EMBL/GenBank/DDBJ whole genome shotgun (WGS) entry which is preliminary data.</text>
</comment>
<dbReference type="EMBL" id="MCFJ01000009">
    <property type="protein sequence ID" value="ORY62272.1"/>
    <property type="molecule type" value="Genomic_DNA"/>
</dbReference>
<gene>
    <name evidence="1" type="ORF">BCR38DRAFT_437990</name>
</gene>
<dbReference type="AlphaFoldDB" id="A0A1Y2DSM8"/>
<name>A0A1Y2DSM8_9PEZI</name>
<reference evidence="1 2" key="1">
    <citation type="submission" date="2016-07" db="EMBL/GenBank/DDBJ databases">
        <title>Pervasive Adenine N6-methylation of Active Genes in Fungi.</title>
        <authorList>
            <consortium name="DOE Joint Genome Institute"/>
            <person name="Mondo S.J."/>
            <person name="Dannebaum R.O."/>
            <person name="Kuo R.C."/>
            <person name="Labutti K."/>
            <person name="Haridas S."/>
            <person name="Kuo A."/>
            <person name="Salamov A."/>
            <person name="Ahrendt S.R."/>
            <person name="Lipzen A."/>
            <person name="Sullivan W."/>
            <person name="Andreopoulos W.B."/>
            <person name="Clum A."/>
            <person name="Lindquist E."/>
            <person name="Daum C."/>
            <person name="Ramamoorthy G.K."/>
            <person name="Gryganskyi A."/>
            <person name="Culley D."/>
            <person name="Magnuson J.K."/>
            <person name="James T.Y."/>
            <person name="O'Malley M.A."/>
            <person name="Stajich J.E."/>
            <person name="Spatafora J.W."/>
            <person name="Visel A."/>
            <person name="Grigoriev I.V."/>
        </authorList>
    </citation>
    <scope>NUCLEOTIDE SEQUENCE [LARGE SCALE GENOMIC DNA]</scope>
    <source>
        <strain evidence="1 2">CBS 129021</strain>
    </source>
</reference>
<dbReference type="Proteomes" id="UP000193689">
    <property type="component" value="Unassembled WGS sequence"/>
</dbReference>
<keyword evidence="2" id="KW-1185">Reference proteome</keyword>
<dbReference type="OrthoDB" id="1022638at2759"/>
<proteinExistence type="predicted"/>
<organism evidence="1 2">
    <name type="scientific">Pseudomassariella vexata</name>
    <dbReference type="NCBI Taxonomy" id="1141098"/>
    <lineage>
        <taxon>Eukaryota</taxon>
        <taxon>Fungi</taxon>
        <taxon>Dikarya</taxon>
        <taxon>Ascomycota</taxon>
        <taxon>Pezizomycotina</taxon>
        <taxon>Sordariomycetes</taxon>
        <taxon>Xylariomycetidae</taxon>
        <taxon>Amphisphaeriales</taxon>
        <taxon>Pseudomassariaceae</taxon>
        <taxon>Pseudomassariella</taxon>
    </lineage>
</organism>
<dbReference type="InParanoid" id="A0A1Y2DSM8"/>
<protein>
    <submittedName>
        <fullName evidence="1">Uncharacterized protein</fullName>
    </submittedName>
</protein>
<sequence length="230" mass="26740">MFELFLHWLYERNDFQQHIDEAEANNCCEDLHDDLINLHLFAAQIELAPLQDIAMDAIQDIYLRCNWDIRPRLVSYIYTECSPIHSCRIRKWIVAMTAWSLGGDLEQSATGGKMEVLFQKFPDFWADYVSHLSKTSKNRIKLHFKNPQLRLPTNNLRNEERHFGFRQCSFHTHRSSVGQGKCPHTLAQQQYRAESPVSSEYSDSSSPGLIFPEDMVSPRTAIFDLYLATP</sequence>
<dbReference type="RefSeq" id="XP_040714108.1">
    <property type="nucleotide sequence ID" value="XM_040860560.1"/>
</dbReference>
<evidence type="ECO:0000313" key="2">
    <source>
        <dbReference type="Proteomes" id="UP000193689"/>
    </source>
</evidence>
<dbReference type="GeneID" id="63776772"/>
<dbReference type="STRING" id="1141098.A0A1Y2DSM8"/>